<dbReference type="EMBL" id="ATLK01000001">
    <property type="protein sequence ID" value="KFF31595.1"/>
    <property type="molecule type" value="Genomic_DNA"/>
</dbReference>
<feature type="region of interest" description="Disordered" evidence="1">
    <location>
        <begin position="695"/>
        <end position="720"/>
    </location>
</feature>
<dbReference type="InterPro" id="IPR011889">
    <property type="entry name" value="Liste_lipo_26"/>
</dbReference>
<evidence type="ECO:0000313" key="3">
    <source>
        <dbReference type="EMBL" id="KFF31595.1"/>
    </source>
</evidence>
<dbReference type="RefSeq" id="WP_052377485.1">
    <property type="nucleotide sequence ID" value="NZ_ATLK01000001.1"/>
</dbReference>
<comment type="caution">
    <text evidence="3">The sequence shown here is derived from an EMBL/GenBank/DDBJ whole genome shotgun (WGS) entry which is preliminary data.</text>
</comment>
<dbReference type="NCBIfam" id="TIGR02167">
    <property type="entry name" value="Liste_lipo_26"/>
    <property type="match status" value="9"/>
</dbReference>
<feature type="compositionally biased region" description="Low complexity" evidence="1">
    <location>
        <begin position="695"/>
        <end position="711"/>
    </location>
</feature>
<feature type="compositionally biased region" description="Low complexity" evidence="1">
    <location>
        <begin position="69"/>
        <end position="91"/>
    </location>
</feature>
<reference evidence="3 4" key="1">
    <citation type="journal article" date="2014" name="Appl. Environ. Microbiol.">
        <title>Genomic encyclopedia of type strains of the genus Bifidobacterium.</title>
        <authorList>
            <person name="Milani C."/>
            <person name="Lugli G.A."/>
            <person name="Duranti S."/>
            <person name="Turroni F."/>
            <person name="Bottacini F."/>
            <person name="Mangifesta M."/>
            <person name="Sanchez B."/>
            <person name="Viappiani A."/>
            <person name="Mancabelli L."/>
            <person name="Taminiau B."/>
            <person name="Delcenserie V."/>
            <person name="Barrangou R."/>
            <person name="Margolles A."/>
            <person name="van Sinderen D."/>
            <person name="Ventura M."/>
        </authorList>
    </citation>
    <scope>NUCLEOTIDE SEQUENCE [LARGE SCALE GENOMIC DNA]</scope>
    <source>
        <strain evidence="3 4">DSM 19703</strain>
    </source>
</reference>
<keyword evidence="2" id="KW-1133">Transmembrane helix</keyword>
<evidence type="ECO:0008006" key="5">
    <source>
        <dbReference type="Google" id="ProtNLM"/>
    </source>
</evidence>
<evidence type="ECO:0000256" key="1">
    <source>
        <dbReference type="SAM" id="MobiDB-lite"/>
    </source>
</evidence>
<feature type="transmembrane region" description="Helical" evidence="2">
    <location>
        <begin position="776"/>
        <end position="798"/>
    </location>
</feature>
<feature type="compositionally biased region" description="Gly residues" evidence="1">
    <location>
        <begin position="604"/>
        <end position="629"/>
    </location>
</feature>
<keyword evidence="2" id="KW-0812">Transmembrane</keyword>
<protein>
    <recommendedName>
        <fullName evidence="5">Surface protein</fullName>
    </recommendedName>
</protein>
<gene>
    <name evidence="3" type="ORF">BBOMB_0979</name>
</gene>
<name>A0A080N4P7_9BIFI</name>
<organism evidence="3 4">
    <name type="scientific">Bifidobacterium bombi DSM 19703</name>
    <dbReference type="NCBI Taxonomy" id="1341695"/>
    <lineage>
        <taxon>Bacteria</taxon>
        <taxon>Bacillati</taxon>
        <taxon>Actinomycetota</taxon>
        <taxon>Actinomycetes</taxon>
        <taxon>Bifidobacteriales</taxon>
        <taxon>Bifidobacteriaceae</taxon>
        <taxon>Bifidobacterium</taxon>
    </lineage>
</organism>
<feature type="compositionally biased region" description="Basic and acidic residues" evidence="1">
    <location>
        <begin position="812"/>
        <end position="821"/>
    </location>
</feature>
<dbReference type="eggNOG" id="COG4886">
    <property type="taxonomic scope" value="Bacteria"/>
</dbReference>
<evidence type="ECO:0000313" key="4">
    <source>
        <dbReference type="Proteomes" id="UP000028730"/>
    </source>
</evidence>
<sequence length="859" mass="87836">MAVGRGVRDWMRALVGVSGVVAMLGGLFVSLPASAGEVGVDGVASAQVLDGSSSSDGVAGDGAGASAAKAPAAGVSGSPAAPAAGPRARSGISPQDYGGNTLDCSTGRQTGTDWYADDAGGGRCAVHVTGRDALQGNSYGYTAKFGVLDLDKVVSVSIDNPIQLAPRDHVWLAELHYLTSLTGLSNLKNATDLSYAFKGDSALTSLDVSGLDTSQVTDMHEMFQDMSGLTSLTGLSSRTWDTSRVTNMLGMFDGVSGLRSLDLSRFDTSKVADMSIMFRGVSDLTLDVSRFDTSNVTDMSGMFMKSSGLRSLDVSHFDTSRVTDMSCMFSWASGLRSLDLSHFNTSNVKYMREMFSWASGLTSLDVSGWDTSHVTNMGGMFSWESGLSSLDLSGWDTSNVTDMSYMFMNASGLRSLDLSGWDASNVWDMDGMFWSASGLRSLRLGPHTYFRGGYSGLSGRWTQVDPAPVPGACYVNGGDQASCSTTTDPDQGLLFRPASGGPGQVRTGAVTYAMGNLIRLNYVDAQGNPLAAGVVSGLGLPSWRAGDPGDGFSVALPGNAAWKFTSCSSNPTASPADSCSGASMSGVIGSQDRTLTVTMKHVTSGGGNGGSGDNGSNGSGGDNNGGSNNGGSNNSGNNNNGSNSNGGNAGNNGNNGGNAGNNGNNGNNGGAAGVVPGAGGVPGRLSVLVAPGAPVSAPVPVPSGGSVSPRSGVRRRGRSHTRECVAWLDAGGDGVLSDYGPNGRVVPGQVRQVSDPCADQRSAVIGGARGVRYVTWLPYFLSGALVGGFAMEAVYLLLRRRMDDGDAGDGYGRADGDDGRSRAAGAGSGRHAGVQVPLSRDVTMAGVAGMARHRAVVGY</sequence>
<proteinExistence type="predicted"/>
<dbReference type="STRING" id="1341695.BBOMB_0979"/>
<feature type="compositionally biased region" description="Low complexity" evidence="1">
    <location>
        <begin position="630"/>
        <end position="646"/>
    </location>
</feature>
<dbReference type="Gene3D" id="3.80.10.10">
    <property type="entry name" value="Ribonuclease Inhibitor"/>
    <property type="match status" value="1"/>
</dbReference>
<feature type="region of interest" description="Disordered" evidence="1">
    <location>
        <begin position="69"/>
        <end position="104"/>
    </location>
</feature>
<feature type="region of interest" description="Disordered" evidence="1">
    <location>
        <begin position="809"/>
        <end position="832"/>
    </location>
</feature>
<dbReference type="SUPFAM" id="SSF52058">
    <property type="entry name" value="L domain-like"/>
    <property type="match status" value="1"/>
</dbReference>
<feature type="compositionally biased region" description="Low complexity" evidence="1">
    <location>
        <begin position="822"/>
        <end position="832"/>
    </location>
</feature>
<dbReference type="Pfam" id="PF03382">
    <property type="entry name" value="DUF285"/>
    <property type="match status" value="2"/>
</dbReference>
<accession>A0A080N4P7</accession>
<dbReference type="Proteomes" id="UP000028730">
    <property type="component" value="Unassembled WGS sequence"/>
</dbReference>
<dbReference type="InterPro" id="IPR005046">
    <property type="entry name" value="DUF285"/>
</dbReference>
<keyword evidence="4" id="KW-1185">Reference proteome</keyword>
<feature type="compositionally biased region" description="Gly residues" evidence="1">
    <location>
        <begin position="647"/>
        <end position="660"/>
    </location>
</feature>
<keyword evidence="2" id="KW-0472">Membrane</keyword>
<dbReference type="AlphaFoldDB" id="A0A080N4P7"/>
<dbReference type="InterPro" id="IPR032675">
    <property type="entry name" value="LRR_dom_sf"/>
</dbReference>
<feature type="region of interest" description="Disordered" evidence="1">
    <location>
        <begin position="600"/>
        <end position="664"/>
    </location>
</feature>
<evidence type="ECO:0000256" key="2">
    <source>
        <dbReference type="SAM" id="Phobius"/>
    </source>
</evidence>